<dbReference type="Pfam" id="PF04715">
    <property type="entry name" value="Anth_synt_I_N"/>
    <property type="match status" value="1"/>
</dbReference>
<dbReference type="OrthoDB" id="9803598at2"/>
<dbReference type="InterPro" id="IPR005256">
    <property type="entry name" value="Anth_synth_I_PabB"/>
</dbReference>
<dbReference type="InterPro" id="IPR006805">
    <property type="entry name" value="Anth_synth_I_N"/>
</dbReference>
<comment type="subunit">
    <text evidence="4 15">Heterotetramer consisting of two non-identical subunits: a beta subunit (TrpG) and a large alpha subunit (TrpE).</text>
</comment>
<feature type="domain" description="Chorismate-utilising enzyme C-terminal" evidence="16">
    <location>
        <begin position="229"/>
        <end position="482"/>
    </location>
</feature>
<organism evidence="18 19">
    <name type="scientific">Dongia mobilis</name>
    <dbReference type="NCBI Taxonomy" id="578943"/>
    <lineage>
        <taxon>Bacteria</taxon>
        <taxon>Pseudomonadati</taxon>
        <taxon>Pseudomonadota</taxon>
        <taxon>Alphaproteobacteria</taxon>
        <taxon>Rhodospirillales</taxon>
        <taxon>Dongiaceae</taxon>
        <taxon>Dongia</taxon>
    </lineage>
</organism>
<dbReference type="GO" id="GO:0000162">
    <property type="term" value="P:L-tryptophan biosynthetic process"/>
    <property type="evidence" value="ECO:0007669"/>
    <property type="project" value="UniProtKB-UniPathway"/>
</dbReference>
<dbReference type="SUPFAM" id="SSF56322">
    <property type="entry name" value="ADC synthase"/>
    <property type="match status" value="1"/>
</dbReference>
<dbReference type="Pfam" id="PF00425">
    <property type="entry name" value="Chorismate_bind"/>
    <property type="match status" value="1"/>
</dbReference>
<name>A0A4R6WDE6_9PROT</name>
<evidence type="ECO:0000256" key="8">
    <source>
        <dbReference type="ARBA" id="ARBA00022723"/>
    </source>
</evidence>
<keyword evidence="12 15" id="KW-0456">Lyase</keyword>
<dbReference type="GO" id="GO:0004049">
    <property type="term" value="F:anthranilate synthase activity"/>
    <property type="evidence" value="ECO:0007669"/>
    <property type="project" value="UniProtKB-EC"/>
</dbReference>
<evidence type="ECO:0000256" key="6">
    <source>
        <dbReference type="ARBA" id="ARBA00020653"/>
    </source>
</evidence>
<evidence type="ECO:0000256" key="2">
    <source>
        <dbReference type="ARBA" id="ARBA00004873"/>
    </source>
</evidence>
<sequence>MKVEPDFEAFAAKHDGGAAQLVWTRLVADLETTISVMLKLADGRANSILLESVEGGAVRGRYSIIGLKPDLVWRCRGRQAEINRNARFEPDKFVPEELPALQSLRSLITESRIEVPRGLPPMASGLFGYLGYDMVRQVEKLPELKPDKLGLHDSIFIRPTLIVIFDNVEDSLTIVTPVWNKDGLNARAAYNQALERLNDVVADLDRALPQQVGSIDKSTLPEPTSNMSREDFHGMVAKAKEYILAGDIFQVVLSQRFSLPFKLPPMALYRSLRRLNPSPFLFYLELGGFSIIGSSPEILVRLRDDKVTIRPIAGTRPRGKTPEEDKANAADLLADQKELSEHLMLLDLGRNDVGRVAKIGSVRVTEKFIIENYSHVMHIVSNVEGTIDGRYDAMDALMAGFPAGTVSGAPKVRAMEIIEELEPERRGVYGGAVGYFAADGSMDTCIALRTTVIKDGTMYVQAGAGIVADSVPESEFQECQHKARALVRAAQEAILFAQGGGRNR</sequence>
<dbReference type="InterPro" id="IPR015890">
    <property type="entry name" value="Chorismate_C"/>
</dbReference>
<evidence type="ECO:0000256" key="5">
    <source>
        <dbReference type="ARBA" id="ARBA00012266"/>
    </source>
</evidence>
<evidence type="ECO:0000256" key="7">
    <source>
        <dbReference type="ARBA" id="ARBA00022605"/>
    </source>
</evidence>
<comment type="pathway">
    <text evidence="2 15">Amino-acid biosynthesis; L-tryptophan biosynthesis; L-tryptophan from chorismate: step 1/5.</text>
</comment>
<comment type="catalytic activity">
    <reaction evidence="14 15">
        <text>chorismate + L-glutamine = anthranilate + pyruvate + L-glutamate + H(+)</text>
        <dbReference type="Rhea" id="RHEA:21732"/>
        <dbReference type="ChEBI" id="CHEBI:15361"/>
        <dbReference type="ChEBI" id="CHEBI:15378"/>
        <dbReference type="ChEBI" id="CHEBI:16567"/>
        <dbReference type="ChEBI" id="CHEBI:29748"/>
        <dbReference type="ChEBI" id="CHEBI:29985"/>
        <dbReference type="ChEBI" id="CHEBI:58359"/>
        <dbReference type="EC" id="4.1.3.27"/>
    </reaction>
</comment>
<dbReference type="EMBL" id="SNYW01000014">
    <property type="protein sequence ID" value="TDQ77716.1"/>
    <property type="molecule type" value="Genomic_DNA"/>
</dbReference>
<dbReference type="UniPathway" id="UPA00035">
    <property type="reaction ID" value="UER00040"/>
</dbReference>
<dbReference type="AlphaFoldDB" id="A0A4R6WDE6"/>
<keyword evidence="9 15" id="KW-0822">Tryptophan biosynthesis</keyword>
<dbReference type="PANTHER" id="PTHR11236:SF48">
    <property type="entry name" value="ISOCHORISMATE SYNTHASE MENF"/>
    <property type="match status" value="1"/>
</dbReference>
<evidence type="ECO:0000256" key="9">
    <source>
        <dbReference type="ARBA" id="ARBA00022822"/>
    </source>
</evidence>
<dbReference type="RefSeq" id="WP_133615292.1">
    <property type="nucleotide sequence ID" value="NZ_SNYW01000014.1"/>
</dbReference>
<evidence type="ECO:0000256" key="3">
    <source>
        <dbReference type="ARBA" id="ARBA00009562"/>
    </source>
</evidence>
<protein>
    <recommendedName>
        <fullName evidence="6 15">Anthranilate synthase component 1</fullName>
        <ecNumber evidence="5 15">4.1.3.27</ecNumber>
    </recommendedName>
</protein>
<keyword evidence="7 15" id="KW-0028">Amino-acid biosynthesis</keyword>
<dbReference type="Gene3D" id="3.60.120.10">
    <property type="entry name" value="Anthranilate synthase"/>
    <property type="match status" value="1"/>
</dbReference>
<dbReference type="NCBIfam" id="TIGR00564">
    <property type="entry name" value="trpE_most"/>
    <property type="match status" value="1"/>
</dbReference>
<dbReference type="PRINTS" id="PR00095">
    <property type="entry name" value="ANTSNTHASEI"/>
</dbReference>
<evidence type="ECO:0000256" key="1">
    <source>
        <dbReference type="ARBA" id="ARBA00001946"/>
    </source>
</evidence>
<keyword evidence="8 15" id="KW-0479">Metal-binding</keyword>
<comment type="function">
    <text evidence="13 15">Part of a heterotetrameric complex that catalyzes the two-step biosynthesis of anthranilate, an intermediate in the biosynthesis of L-tryptophan. In the first step, the glutamine-binding beta subunit (TrpG) of anthranilate synthase (AS) provides the glutamine amidotransferase activity which generates ammonia as a substrate that, along with chorismate, is used in the second step, catalyzed by the large alpha subunit of AS (TrpE) to produce anthranilate. In the absence of TrpG, TrpE can synthesize anthranilate directly from chorismate and high concentrations of ammonia.</text>
</comment>
<evidence type="ECO:0000313" key="18">
    <source>
        <dbReference type="EMBL" id="TDQ77716.1"/>
    </source>
</evidence>
<evidence type="ECO:0000259" key="17">
    <source>
        <dbReference type="Pfam" id="PF04715"/>
    </source>
</evidence>
<dbReference type="Proteomes" id="UP000295783">
    <property type="component" value="Unassembled WGS sequence"/>
</dbReference>
<reference evidence="18 19" key="1">
    <citation type="submission" date="2019-03" db="EMBL/GenBank/DDBJ databases">
        <title>Genomic Encyclopedia of Type Strains, Phase III (KMG-III): the genomes of soil and plant-associated and newly described type strains.</title>
        <authorList>
            <person name="Whitman W."/>
        </authorList>
    </citation>
    <scope>NUCLEOTIDE SEQUENCE [LARGE SCALE GENOMIC DNA]</scope>
    <source>
        <strain evidence="18 19">CGMCC 1.7660</strain>
    </source>
</reference>
<evidence type="ECO:0000259" key="16">
    <source>
        <dbReference type="Pfam" id="PF00425"/>
    </source>
</evidence>
<evidence type="ECO:0000256" key="15">
    <source>
        <dbReference type="RuleBase" id="RU364045"/>
    </source>
</evidence>
<dbReference type="InterPro" id="IPR019999">
    <property type="entry name" value="Anth_synth_I-like"/>
</dbReference>
<evidence type="ECO:0000256" key="4">
    <source>
        <dbReference type="ARBA" id="ARBA00011575"/>
    </source>
</evidence>
<comment type="cofactor">
    <cofactor evidence="1 15">
        <name>Mg(2+)</name>
        <dbReference type="ChEBI" id="CHEBI:18420"/>
    </cofactor>
</comment>
<feature type="domain" description="Anthranilate synthase component I N-terminal" evidence="17">
    <location>
        <begin position="29"/>
        <end position="174"/>
    </location>
</feature>
<keyword evidence="11 15" id="KW-0057">Aromatic amino acid biosynthesis</keyword>
<evidence type="ECO:0000256" key="11">
    <source>
        <dbReference type="ARBA" id="ARBA00023141"/>
    </source>
</evidence>
<evidence type="ECO:0000256" key="13">
    <source>
        <dbReference type="ARBA" id="ARBA00025634"/>
    </source>
</evidence>
<keyword evidence="19" id="KW-1185">Reference proteome</keyword>
<evidence type="ECO:0000256" key="10">
    <source>
        <dbReference type="ARBA" id="ARBA00022842"/>
    </source>
</evidence>
<dbReference type="PANTHER" id="PTHR11236">
    <property type="entry name" value="AMINOBENZOATE/ANTHRANILATE SYNTHASE"/>
    <property type="match status" value="1"/>
</dbReference>
<evidence type="ECO:0000313" key="19">
    <source>
        <dbReference type="Proteomes" id="UP000295783"/>
    </source>
</evidence>
<accession>A0A4R6WDE6</accession>
<evidence type="ECO:0000256" key="14">
    <source>
        <dbReference type="ARBA" id="ARBA00047683"/>
    </source>
</evidence>
<proteinExistence type="inferred from homology"/>
<dbReference type="EC" id="4.1.3.27" evidence="5 15"/>
<evidence type="ECO:0000256" key="12">
    <source>
        <dbReference type="ARBA" id="ARBA00023239"/>
    </source>
</evidence>
<comment type="similarity">
    <text evidence="3 15">Belongs to the anthranilate synthase component I family.</text>
</comment>
<comment type="caution">
    <text evidence="18">The sequence shown here is derived from an EMBL/GenBank/DDBJ whole genome shotgun (WGS) entry which is preliminary data.</text>
</comment>
<dbReference type="GO" id="GO:0046872">
    <property type="term" value="F:metal ion binding"/>
    <property type="evidence" value="ECO:0007669"/>
    <property type="project" value="UniProtKB-KW"/>
</dbReference>
<keyword evidence="10 15" id="KW-0460">Magnesium</keyword>
<dbReference type="InterPro" id="IPR005801">
    <property type="entry name" value="ADC_synthase"/>
</dbReference>
<gene>
    <name evidence="15" type="primary">trpE</name>
    <name evidence="18" type="ORF">A8950_3871</name>
</gene>